<evidence type="ECO:0000313" key="2">
    <source>
        <dbReference type="EMBL" id="MBB5889768.1"/>
    </source>
</evidence>
<dbReference type="Proteomes" id="UP000585638">
    <property type="component" value="Unassembled WGS sequence"/>
</dbReference>
<dbReference type="SUPFAM" id="SSF51735">
    <property type="entry name" value="NAD(P)-binding Rossmann-fold domains"/>
    <property type="match status" value="1"/>
</dbReference>
<dbReference type="InterPro" id="IPR016040">
    <property type="entry name" value="NAD(P)-bd_dom"/>
</dbReference>
<evidence type="ECO:0000313" key="3">
    <source>
        <dbReference type="Proteomes" id="UP000585638"/>
    </source>
</evidence>
<evidence type="ECO:0000259" key="1">
    <source>
        <dbReference type="Pfam" id="PF13460"/>
    </source>
</evidence>
<proteinExistence type="predicted"/>
<comment type="caution">
    <text evidence="2">The sequence shown here is derived from an EMBL/GenBank/DDBJ whole genome shotgun (WGS) entry which is preliminary data.</text>
</comment>
<reference evidence="2 3" key="1">
    <citation type="submission" date="2020-08" db="EMBL/GenBank/DDBJ databases">
        <title>Sequencing the genomes of 1000 actinobacteria strains.</title>
        <authorList>
            <person name="Klenk H.-P."/>
        </authorList>
    </citation>
    <scope>NUCLEOTIDE SEQUENCE [LARGE SCALE GENOMIC DNA]</scope>
    <source>
        <strain evidence="2 3">DSM 43851</strain>
    </source>
</reference>
<sequence>MIVVTTPTGSIGSKLVRNLLDRDAKVRVIVRDPARLADDVRERVEVVPGTHGDLDVVTTAFAGADAVFWLAPPNWRMENLDAAYLDFTRPACEAIVSQGVRRVVDVSALGRGTPYADKAGLVTASLAMDDLIASTGVHLRSLALPSFMDNVLRQVDSIADDGVYREPLAADHKEPTCATADIAAAASRLLLDDTWTGRGSVAVLGPEDLSGNDKVAIMSEVLGRPVRFEHTPPDAFLAGLRASGASEAMVQAFYDMTMAKSQGLDNAEPRTPESSSPTSFRQWCAEVLKPAVDAR</sequence>
<organism evidence="2 3">
    <name type="scientific">Kutzneria kofuensis</name>
    <dbReference type="NCBI Taxonomy" id="103725"/>
    <lineage>
        <taxon>Bacteria</taxon>
        <taxon>Bacillati</taxon>
        <taxon>Actinomycetota</taxon>
        <taxon>Actinomycetes</taxon>
        <taxon>Pseudonocardiales</taxon>
        <taxon>Pseudonocardiaceae</taxon>
        <taxon>Kutzneria</taxon>
    </lineage>
</organism>
<dbReference type="PANTHER" id="PTHR43162:SF1">
    <property type="entry name" value="PRESTALK A DIFFERENTIATION PROTEIN A"/>
    <property type="match status" value="1"/>
</dbReference>
<dbReference type="EMBL" id="JACHIR010000001">
    <property type="protein sequence ID" value="MBB5889768.1"/>
    <property type="molecule type" value="Genomic_DNA"/>
</dbReference>
<dbReference type="InterPro" id="IPR036291">
    <property type="entry name" value="NAD(P)-bd_dom_sf"/>
</dbReference>
<protein>
    <submittedName>
        <fullName evidence="2">Uncharacterized protein YbjT (DUF2867 family)</fullName>
    </submittedName>
</protein>
<feature type="domain" description="NAD(P)-binding" evidence="1">
    <location>
        <begin position="8"/>
        <end position="136"/>
    </location>
</feature>
<dbReference type="InterPro" id="IPR051604">
    <property type="entry name" value="Ergot_Alk_Oxidoreductase"/>
</dbReference>
<name>A0A7W9KBV9_9PSEU</name>
<dbReference type="Pfam" id="PF13460">
    <property type="entry name" value="NAD_binding_10"/>
    <property type="match status" value="1"/>
</dbReference>
<dbReference type="AlphaFoldDB" id="A0A7W9KBV9"/>
<accession>A0A7W9KBV9</accession>
<gene>
    <name evidence="2" type="ORF">BJ998_000964</name>
</gene>
<dbReference type="Gene3D" id="3.40.50.720">
    <property type="entry name" value="NAD(P)-binding Rossmann-like Domain"/>
    <property type="match status" value="1"/>
</dbReference>
<dbReference type="PANTHER" id="PTHR43162">
    <property type="match status" value="1"/>
</dbReference>
<keyword evidence="3" id="KW-1185">Reference proteome</keyword>
<dbReference type="Gene3D" id="3.90.25.10">
    <property type="entry name" value="UDP-galactose 4-epimerase, domain 1"/>
    <property type="match status" value="1"/>
</dbReference>
<dbReference type="RefSeq" id="WP_184858828.1">
    <property type="nucleotide sequence ID" value="NZ_BAAAWY010000002.1"/>
</dbReference>